<keyword evidence="2" id="KW-1185">Reference proteome</keyword>
<dbReference type="Proteomes" id="UP001215280">
    <property type="component" value="Unassembled WGS sequence"/>
</dbReference>
<evidence type="ECO:0000313" key="2">
    <source>
        <dbReference type="Proteomes" id="UP001215280"/>
    </source>
</evidence>
<protein>
    <submittedName>
        <fullName evidence="1">Uncharacterized protein</fullName>
    </submittedName>
</protein>
<accession>A0AAD7IUH6</accession>
<sequence>NIHELELTHDVGLIPTLFSGFFSPDQSFKIIAENPIGSAQGHGPTLRVSDRLRWTHTSRMYSRPKFFGLPNVQHKGTIRDFSIDGAWATLYMVTLGVGPNPICPFLLLTATFKDQHWVADLSLEYIHALDPSAAKILTPWFEITPDTVFKFPKDTQHPGLLLFLPLTNFTKECVPELHRSLHCSLLLHFAKEFNIHLKGSQTFFSHCDNFKSILAAIYNHPIESMDDVLQHIMFLTSEPPSLIAVLQHQMFQLRFVRWLHGVGYPRSVCNVDVTTEEIQAQRCNPLIHSECFLYSHCIETPLSVTEMLVIPLDEEIHPERRFSSLPIHLCRFSTDAAKPARATNRPSMFFHDCTIEVGIPLTEWTDNILLEPADFNDSQKETEFDHWMSLDLVCLSVFIHHIHLVIVLHCPLGPFGLPPFLHGPGGRRHLGWL</sequence>
<reference evidence="1" key="1">
    <citation type="submission" date="2023-03" db="EMBL/GenBank/DDBJ databases">
        <title>Massive genome expansion in bonnet fungi (Mycena s.s.) driven by repeated elements and novel gene families across ecological guilds.</title>
        <authorList>
            <consortium name="Lawrence Berkeley National Laboratory"/>
            <person name="Harder C.B."/>
            <person name="Miyauchi S."/>
            <person name="Viragh M."/>
            <person name="Kuo A."/>
            <person name="Thoen E."/>
            <person name="Andreopoulos B."/>
            <person name="Lu D."/>
            <person name="Skrede I."/>
            <person name="Drula E."/>
            <person name="Henrissat B."/>
            <person name="Morin E."/>
            <person name="Kohler A."/>
            <person name="Barry K."/>
            <person name="LaButti K."/>
            <person name="Morin E."/>
            <person name="Salamov A."/>
            <person name="Lipzen A."/>
            <person name="Mereny Z."/>
            <person name="Hegedus B."/>
            <person name="Baldrian P."/>
            <person name="Stursova M."/>
            <person name="Weitz H."/>
            <person name="Taylor A."/>
            <person name="Grigoriev I.V."/>
            <person name="Nagy L.G."/>
            <person name="Martin F."/>
            <person name="Kauserud H."/>
        </authorList>
    </citation>
    <scope>NUCLEOTIDE SEQUENCE</scope>
    <source>
        <strain evidence="1">CBHHK188m</strain>
    </source>
</reference>
<proteinExistence type="predicted"/>
<feature type="non-terminal residue" evidence="1">
    <location>
        <position position="433"/>
    </location>
</feature>
<gene>
    <name evidence="1" type="ORF">DFH07DRAFT_827452</name>
</gene>
<organism evidence="1 2">
    <name type="scientific">Mycena maculata</name>
    <dbReference type="NCBI Taxonomy" id="230809"/>
    <lineage>
        <taxon>Eukaryota</taxon>
        <taxon>Fungi</taxon>
        <taxon>Dikarya</taxon>
        <taxon>Basidiomycota</taxon>
        <taxon>Agaricomycotina</taxon>
        <taxon>Agaricomycetes</taxon>
        <taxon>Agaricomycetidae</taxon>
        <taxon>Agaricales</taxon>
        <taxon>Marasmiineae</taxon>
        <taxon>Mycenaceae</taxon>
        <taxon>Mycena</taxon>
    </lineage>
</organism>
<dbReference type="AlphaFoldDB" id="A0AAD7IUH6"/>
<name>A0AAD7IUH6_9AGAR</name>
<comment type="caution">
    <text evidence="1">The sequence shown here is derived from an EMBL/GenBank/DDBJ whole genome shotgun (WGS) entry which is preliminary data.</text>
</comment>
<dbReference type="EMBL" id="JARJLG010000081">
    <property type="protein sequence ID" value="KAJ7750720.1"/>
    <property type="molecule type" value="Genomic_DNA"/>
</dbReference>
<evidence type="ECO:0000313" key="1">
    <source>
        <dbReference type="EMBL" id="KAJ7750720.1"/>
    </source>
</evidence>